<dbReference type="Pfam" id="PF13245">
    <property type="entry name" value="AAA_19"/>
    <property type="match status" value="1"/>
</dbReference>
<evidence type="ECO:0000256" key="1">
    <source>
        <dbReference type="ARBA" id="ARBA00022722"/>
    </source>
</evidence>
<proteinExistence type="inferred from homology"/>
<evidence type="ECO:0000256" key="10">
    <source>
        <dbReference type="ARBA" id="ARBA00023235"/>
    </source>
</evidence>
<gene>
    <name evidence="11 14" type="primary">recD</name>
    <name evidence="14" type="ORF">F0A16_02585</name>
</gene>
<dbReference type="Gene3D" id="1.10.10.1020">
    <property type="entry name" value="RecBCD complex, subunit RecD, N-terminal domain"/>
    <property type="match status" value="1"/>
</dbReference>
<dbReference type="GO" id="GO:0008854">
    <property type="term" value="F:exodeoxyribonuclease V activity"/>
    <property type="evidence" value="ECO:0007669"/>
    <property type="project" value="InterPro"/>
</dbReference>
<dbReference type="InterPro" id="IPR049550">
    <property type="entry name" value="RecD_N"/>
</dbReference>
<protein>
    <recommendedName>
        <fullName evidence="11">RecBCD enzyme subunit RecD</fullName>
        <ecNumber evidence="11">5.6.2.3</ecNumber>
    </recommendedName>
    <alternativeName>
        <fullName evidence="11">DNA 5'-3' helicase subunit RecD</fullName>
    </alternativeName>
    <alternativeName>
        <fullName evidence="11">Exonuclease V subunit RecD</fullName>
        <shortName evidence="11">ExoV subunit RecD</shortName>
    </alternativeName>
    <alternativeName>
        <fullName evidence="11">Helicase/nuclease RecBCD subunit RecD</fullName>
    </alternativeName>
</protein>
<evidence type="ECO:0000256" key="8">
    <source>
        <dbReference type="ARBA" id="ARBA00023125"/>
    </source>
</evidence>
<evidence type="ECO:0000256" key="2">
    <source>
        <dbReference type="ARBA" id="ARBA00022741"/>
    </source>
</evidence>
<keyword evidence="7 11" id="KW-0067">ATP-binding</keyword>
<dbReference type="Gene3D" id="3.40.50.300">
    <property type="entry name" value="P-loop containing nucleotide triphosphate hydrolases"/>
    <property type="match status" value="2"/>
</dbReference>
<evidence type="ECO:0000256" key="3">
    <source>
        <dbReference type="ARBA" id="ARBA00022763"/>
    </source>
</evidence>
<dbReference type="InterPro" id="IPR041851">
    <property type="entry name" value="RecD_N_sf"/>
</dbReference>
<dbReference type="AlphaFoldDB" id="A0A640WJ93"/>
<evidence type="ECO:0000256" key="5">
    <source>
        <dbReference type="ARBA" id="ARBA00022806"/>
    </source>
</evidence>
<dbReference type="CDD" id="cd18809">
    <property type="entry name" value="SF1_C_RecD"/>
    <property type="match status" value="1"/>
</dbReference>
<evidence type="ECO:0000259" key="13">
    <source>
        <dbReference type="SMART" id="SM00382"/>
    </source>
</evidence>
<dbReference type="InterPro" id="IPR027417">
    <property type="entry name" value="P-loop_NTPase"/>
</dbReference>
<dbReference type="Pfam" id="PF13538">
    <property type="entry name" value="UvrD_C_2"/>
    <property type="match status" value="1"/>
</dbReference>
<organism evidence="14 15">
    <name type="scientific">Salinicola corii</name>
    <dbReference type="NCBI Taxonomy" id="2606937"/>
    <lineage>
        <taxon>Bacteria</taxon>
        <taxon>Pseudomonadati</taxon>
        <taxon>Pseudomonadota</taxon>
        <taxon>Gammaproteobacteria</taxon>
        <taxon>Oceanospirillales</taxon>
        <taxon>Halomonadaceae</taxon>
        <taxon>Salinicola</taxon>
    </lineage>
</organism>
<dbReference type="NCBIfam" id="TIGR01447">
    <property type="entry name" value="recD"/>
    <property type="match status" value="1"/>
</dbReference>
<keyword evidence="8 11" id="KW-0238">DNA-binding</keyword>
<comment type="similarity">
    <text evidence="11">Belongs to the RecD family.</text>
</comment>
<dbReference type="GO" id="GO:0043139">
    <property type="term" value="F:5'-3' DNA helicase activity"/>
    <property type="evidence" value="ECO:0007669"/>
    <property type="project" value="UniProtKB-UniRule"/>
</dbReference>
<evidence type="ECO:0000313" key="14">
    <source>
        <dbReference type="EMBL" id="KAA0020699.1"/>
    </source>
</evidence>
<evidence type="ECO:0000256" key="9">
    <source>
        <dbReference type="ARBA" id="ARBA00023204"/>
    </source>
</evidence>
<comment type="subunit">
    <text evidence="11">Heterotrimer of RecB, RecC and RecD. All subunits contribute to DNA-binding.</text>
</comment>
<dbReference type="SMART" id="SM00382">
    <property type="entry name" value="AAA"/>
    <property type="match status" value="1"/>
</dbReference>
<dbReference type="PANTHER" id="PTHR43788:SF6">
    <property type="entry name" value="DNA HELICASE B"/>
    <property type="match status" value="1"/>
</dbReference>
<keyword evidence="2 11" id="KW-0547">Nucleotide-binding</keyword>
<keyword evidence="9 11" id="KW-0234">DNA repair</keyword>
<dbReference type="GO" id="GO:0005524">
    <property type="term" value="F:ATP binding"/>
    <property type="evidence" value="ECO:0007669"/>
    <property type="project" value="UniProtKB-UniRule"/>
</dbReference>
<evidence type="ECO:0000256" key="6">
    <source>
        <dbReference type="ARBA" id="ARBA00022839"/>
    </source>
</evidence>
<evidence type="ECO:0000256" key="7">
    <source>
        <dbReference type="ARBA" id="ARBA00022840"/>
    </source>
</evidence>
<dbReference type="GO" id="GO:0016887">
    <property type="term" value="F:ATP hydrolysis activity"/>
    <property type="evidence" value="ECO:0007669"/>
    <property type="project" value="RHEA"/>
</dbReference>
<dbReference type="PANTHER" id="PTHR43788">
    <property type="entry name" value="DNA2/NAM7 HELICASE FAMILY MEMBER"/>
    <property type="match status" value="1"/>
</dbReference>
<comment type="caution">
    <text evidence="14">The sequence shown here is derived from an EMBL/GenBank/DDBJ whole genome shotgun (WGS) entry which is preliminary data.</text>
</comment>
<reference evidence="14 15" key="1">
    <citation type="submission" date="2019-08" db="EMBL/GenBank/DDBJ databases">
        <title>Bioinformatics analysis of the strain L3 and L5.</title>
        <authorList>
            <person name="Li X."/>
        </authorList>
    </citation>
    <scope>NUCLEOTIDE SEQUENCE [LARGE SCALE GENOMIC DNA]</scope>
    <source>
        <strain evidence="14 15">L3</strain>
    </source>
</reference>
<feature type="region of interest" description="Disordered" evidence="12">
    <location>
        <begin position="678"/>
        <end position="697"/>
    </location>
</feature>
<keyword evidence="15" id="KW-1185">Reference proteome</keyword>
<evidence type="ECO:0000256" key="11">
    <source>
        <dbReference type="HAMAP-Rule" id="MF_01487"/>
    </source>
</evidence>
<dbReference type="CDD" id="cd17933">
    <property type="entry name" value="DEXSc_RecD-like"/>
    <property type="match status" value="1"/>
</dbReference>
<accession>A0A640WJ93</accession>
<feature type="domain" description="AAA+ ATPase" evidence="13">
    <location>
        <begin position="238"/>
        <end position="588"/>
    </location>
</feature>
<evidence type="ECO:0000256" key="12">
    <source>
        <dbReference type="SAM" id="MobiDB-lite"/>
    </source>
</evidence>
<keyword evidence="5 11" id="KW-0347">Helicase</keyword>
<dbReference type="GO" id="GO:0003677">
    <property type="term" value="F:DNA binding"/>
    <property type="evidence" value="ECO:0007669"/>
    <property type="project" value="UniProtKB-UniRule"/>
</dbReference>
<keyword evidence="10 11" id="KW-0413">Isomerase</keyword>
<evidence type="ECO:0000313" key="15">
    <source>
        <dbReference type="Proteomes" id="UP000466024"/>
    </source>
</evidence>
<keyword evidence="6 11" id="KW-0269">Exonuclease</keyword>
<dbReference type="GO" id="GO:0017116">
    <property type="term" value="F:single-stranded DNA helicase activity"/>
    <property type="evidence" value="ECO:0007669"/>
    <property type="project" value="TreeGrafter"/>
</dbReference>
<dbReference type="GO" id="GO:0000724">
    <property type="term" value="P:double-strand break repair via homologous recombination"/>
    <property type="evidence" value="ECO:0007669"/>
    <property type="project" value="UniProtKB-UniRule"/>
</dbReference>
<dbReference type="InterPro" id="IPR050534">
    <property type="entry name" value="Coronavir_polyprotein_1ab"/>
</dbReference>
<dbReference type="SUPFAM" id="SSF52540">
    <property type="entry name" value="P-loop containing nucleoside triphosphate hydrolases"/>
    <property type="match status" value="2"/>
</dbReference>
<keyword evidence="3 11" id="KW-0227">DNA damage</keyword>
<name>A0A640WJ93_9GAMM</name>
<feature type="binding site" evidence="11">
    <location>
        <begin position="246"/>
        <end position="253"/>
    </location>
    <ligand>
        <name>ATP</name>
        <dbReference type="ChEBI" id="CHEBI:30616"/>
    </ligand>
</feature>
<dbReference type="InterPro" id="IPR003593">
    <property type="entry name" value="AAA+_ATPase"/>
</dbReference>
<keyword evidence="4 11" id="KW-0378">Hydrolase</keyword>
<dbReference type="InterPro" id="IPR027785">
    <property type="entry name" value="UvrD-like_helicase_C"/>
</dbReference>
<dbReference type="EC" id="5.6.2.3" evidence="11"/>
<dbReference type="GO" id="GO:0009338">
    <property type="term" value="C:exodeoxyribonuclease V complex"/>
    <property type="evidence" value="ECO:0007669"/>
    <property type="project" value="InterPro"/>
</dbReference>
<dbReference type="EMBL" id="VTPX01000001">
    <property type="protein sequence ID" value="KAA0020699.1"/>
    <property type="molecule type" value="Genomic_DNA"/>
</dbReference>
<dbReference type="Proteomes" id="UP000466024">
    <property type="component" value="Unassembled WGS sequence"/>
</dbReference>
<comment type="miscellaneous">
    <text evidence="11">In the RecBCD complex, RecB has a slow 3'-5' helicase, an exonuclease activity and loads RecA onto ssDNA, RecD has a fast 5'-3' helicase activity, while RecC stimulates the ATPase and processivity of the RecB helicase and contributes to recognition of the Chi site.</text>
</comment>
<sequence>MSRRPSTTQPNRGASPGSQGADQFSLALDGDDAPTSPTAAEAGALTRDTLLAALSLWVALGWLRQLDRHFALFLLERDPAADPLVGLAAALVSHQVGRGHVCLSLSRVLDAPRSALSLPPLENEGESESAGAVVLPESLLDPVTPARWFDALIGSTTVAEATVAEGLATPLVVDGDRVYLRRYWQAESGVAARLRQRLGPPLAVDEGVSTRLQALFTGNRREQGEPDWQRVACALALRQRLTIISGGPGTGKTTTVTRLLALLQEQSLSGGGEPLRIRLAAPTGKAAARLSESIAGAVGRLEVSDVVRAAIPQEAQTLHRLLGARPDTRHFRHHAEAPLSLDLLVVDEASMVDLEMMAALLDAMPAEARLILLGDKDQLASVEAGSVLGDLCAGAGDAGYSEATRDYLQSIAGEPLPVAAETNPLADHVAMLRRSFRFRADSGIGALARAANAGDGRDFTRLLKSGFQDVETLDIDAAAFERAVVTGYRPLFEALLGGADVASILALQARFQVLCALRRGPWGVEGLNDRIARALWQQGWISRTDGWFAGRPVMVTHNDPQLGLYNGDLGLTLADDAGRLRVCFPQGDGTRQVLPSRLDAAATAFAMTVHKSQGSEFDHVLFALPARANPIVTRELIYTGITRARSRLTLALAQGGNDERTLREAIARQVVRDSAIAERLLSPPGSSVPRDSSGSET</sequence>
<evidence type="ECO:0000256" key="4">
    <source>
        <dbReference type="ARBA" id="ARBA00022801"/>
    </source>
</evidence>
<keyword evidence="1 11" id="KW-0540">Nuclease</keyword>
<feature type="compositionally biased region" description="Polar residues" evidence="12">
    <location>
        <begin position="1"/>
        <end position="22"/>
    </location>
</feature>
<dbReference type="InterPro" id="IPR006344">
    <property type="entry name" value="RecD"/>
</dbReference>
<feature type="region of interest" description="Disordered" evidence="12">
    <location>
        <begin position="1"/>
        <end position="39"/>
    </location>
</feature>
<dbReference type="Pfam" id="PF21185">
    <property type="entry name" value="RecD_N"/>
    <property type="match status" value="1"/>
</dbReference>
<dbReference type="RefSeq" id="WP_149433818.1">
    <property type="nucleotide sequence ID" value="NZ_VTPX01000001.1"/>
</dbReference>
<comment type="catalytic activity">
    <reaction evidence="11">
        <text>ATP + H2O = ADP + phosphate + H(+)</text>
        <dbReference type="Rhea" id="RHEA:13065"/>
        <dbReference type="ChEBI" id="CHEBI:15377"/>
        <dbReference type="ChEBI" id="CHEBI:15378"/>
        <dbReference type="ChEBI" id="CHEBI:30616"/>
        <dbReference type="ChEBI" id="CHEBI:43474"/>
        <dbReference type="ChEBI" id="CHEBI:456216"/>
        <dbReference type="EC" id="5.6.2.3"/>
    </reaction>
</comment>
<comment type="function">
    <text evidence="11">A helicase/nuclease that prepares dsDNA breaks (DSB) for recombinational DNA repair. Binds to DSBs and unwinds DNA via a highly rapid and processive ATP-dependent bidirectional helicase activity. Unwinds dsDNA until it encounters a Chi (crossover hotspot instigator) sequence from the 3' direction. Cuts ssDNA a few nucleotides 3' to the Chi site. The properties and activities of the enzyme are changed at Chi. The Chi-altered holoenzyme produces a long 3'-ssDNA overhang and facilitates RecA-binding to the ssDNA for homologous DNA recombination and repair. Holoenzyme degrades any linearized DNA that is unable to undergo homologous recombination. In the holoenzyme this subunit has ssDNA-dependent ATPase and 5'-3' helicase activity. When added to pre-assembled RecBC greatly stimulates nuclease activity and augments holoenzyme processivity. Negatively regulates the RecA-loading ability of RecBCD.</text>
</comment>
<dbReference type="HAMAP" id="MF_01487">
    <property type="entry name" value="RecD"/>
    <property type="match status" value="1"/>
</dbReference>